<reference evidence="1" key="1">
    <citation type="submission" date="2018-05" db="EMBL/GenBank/DDBJ databases">
        <authorList>
            <person name="Lanie J.A."/>
            <person name="Ng W.-L."/>
            <person name="Kazmierczak K.M."/>
            <person name="Andrzejewski T.M."/>
            <person name="Davidsen T.M."/>
            <person name="Wayne K.J."/>
            <person name="Tettelin H."/>
            <person name="Glass J.I."/>
            <person name="Rusch D."/>
            <person name="Podicherti R."/>
            <person name="Tsui H.-C.T."/>
            <person name="Winkler M.E."/>
        </authorList>
    </citation>
    <scope>NUCLEOTIDE SEQUENCE</scope>
</reference>
<name>A0A383B837_9ZZZZ</name>
<feature type="non-terminal residue" evidence="1">
    <location>
        <position position="60"/>
    </location>
</feature>
<organism evidence="1">
    <name type="scientific">marine metagenome</name>
    <dbReference type="NCBI Taxonomy" id="408172"/>
    <lineage>
        <taxon>unclassified sequences</taxon>
        <taxon>metagenomes</taxon>
        <taxon>ecological metagenomes</taxon>
    </lineage>
</organism>
<dbReference type="SUPFAM" id="SSF52540">
    <property type="entry name" value="P-loop containing nucleoside triphosphate hydrolases"/>
    <property type="match status" value="1"/>
</dbReference>
<dbReference type="AlphaFoldDB" id="A0A383B837"/>
<gene>
    <name evidence="1" type="ORF">METZ01_LOCUS468824</name>
</gene>
<sequence length="60" mass="6616">MNDLNLDLVDGFQVIKGLNEDGKTTLLAFIRGVFFGFTNVFRIGSRSAPFFTEGARMGGR</sequence>
<evidence type="ECO:0000313" key="1">
    <source>
        <dbReference type="EMBL" id="SVE15970.1"/>
    </source>
</evidence>
<dbReference type="InterPro" id="IPR027417">
    <property type="entry name" value="P-loop_NTPase"/>
</dbReference>
<dbReference type="EMBL" id="UINC01198144">
    <property type="protein sequence ID" value="SVE15970.1"/>
    <property type="molecule type" value="Genomic_DNA"/>
</dbReference>
<accession>A0A383B837</accession>
<proteinExistence type="predicted"/>
<protein>
    <submittedName>
        <fullName evidence="1">Uncharacterized protein</fullName>
    </submittedName>
</protein>
<dbReference type="Gene3D" id="3.40.50.300">
    <property type="entry name" value="P-loop containing nucleotide triphosphate hydrolases"/>
    <property type="match status" value="1"/>
</dbReference>